<reference evidence="6 7" key="1">
    <citation type="journal article" date="2019" name="Appl. Environ. Microbiol.">
        <title>Genetic determinants of hydroxycinnamic acid metabolism in heterofermentative lactobacilli.</title>
        <authorList>
            <person name="Gaur G."/>
            <person name="Oh J.H."/>
            <person name="Filannino P."/>
            <person name="Gobbetti M."/>
            <person name="van Pijkeren J.P."/>
            <person name="Ganzle M.G."/>
        </authorList>
    </citation>
    <scope>NUCLEOTIDE SEQUENCE [LARGE SCALE GENOMIC DNA]</scope>
    <source>
        <strain evidence="6 7">FUA3583</strain>
    </source>
</reference>
<organism evidence="6 7">
    <name type="scientific">Furfurilactobacillus rossiae</name>
    <dbReference type="NCBI Taxonomy" id="231049"/>
    <lineage>
        <taxon>Bacteria</taxon>
        <taxon>Bacillati</taxon>
        <taxon>Bacillota</taxon>
        <taxon>Bacilli</taxon>
        <taxon>Lactobacillales</taxon>
        <taxon>Lactobacillaceae</taxon>
        <taxon>Furfurilactobacillus</taxon>
    </lineage>
</organism>
<evidence type="ECO:0000256" key="1">
    <source>
        <dbReference type="SAM" id="Coils"/>
    </source>
</evidence>
<sequence>MTDHELMLQLTEQNKQLTSLVQQLSDQNKWLMEQLKNLQRRHFGQSSEQNANEGQLSLFETPTVEESPEVAPTPVAAHTRKPAKKLAERLNPDLVTVEKRYFGLADTHCPNCRHQLDTIGQKAVRTTLEYIPARLVQHDNFAFTYKCPRCSADPKIDGDKLIQTPGPTALMAHSVMTPSLITEIVGEKYILDVPLYRQRSEWKRRGWETTTASLSNAVIKCGEWLTPLYQMLHEQLLKQDYLHGDETPIQVLTEPNKTATSKSYLWLITSNEGASKPAVYFAYDPTRSGKTAAKLYKGFEGTLQCDGYSGYHALPDTIRQVGCWAHARRKFFNATHGSQKGQAKQALAKIDQLFMWERDWAALKPADRLAKRQETAAPLVEAFWATLSQTNVLPNSSLGKAVDYAIGQKDRLNVFLEDGQVVLSNNLAERSIKPSVMLRKNSLFSKSQAGAKAMYLSFIESAKANQLDPKLYLNYLFEEIPEWGQNPDPVDLEAYLPWNIEPAVLKQDPK</sequence>
<evidence type="ECO:0000259" key="2">
    <source>
        <dbReference type="Pfam" id="PF03050"/>
    </source>
</evidence>
<gene>
    <name evidence="6" type="ORF">GB992_08175</name>
</gene>
<feature type="coiled-coil region" evidence="1">
    <location>
        <begin position="7"/>
        <end position="41"/>
    </location>
</feature>
<comment type="caution">
    <text evidence="6">The sequence shown here is derived from an EMBL/GenBank/DDBJ whole genome shotgun (WGS) entry which is preliminary data.</text>
</comment>
<dbReference type="InterPro" id="IPR024463">
    <property type="entry name" value="Transposase_TnpC_homeodom"/>
</dbReference>
<dbReference type="Pfam" id="PF13005">
    <property type="entry name" value="zf-IS66"/>
    <property type="match status" value="1"/>
</dbReference>
<dbReference type="AlphaFoldDB" id="A0A7C9NBD7"/>
<name>A0A7C9NBD7_9LACO</name>
<evidence type="ECO:0000259" key="3">
    <source>
        <dbReference type="Pfam" id="PF13005"/>
    </source>
</evidence>
<feature type="domain" description="Transposase IS66 central" evidence="2">
    <location>
        <begin position="173"/>
        <end position="452"/>
    </location>
</feature>
<dbReference type="InterPro" id="IPR052344">
    <property type="entry name" value="Transposase-related"/>
</dbReference>
<dbReference type="Proteomes" id="UP000480570">
    <property type="component" value="Unassembled WGS sequence"/>
</dbReference>
<dbReference type="InterPro" id="IPR004291">
    <property type="entry name" value="Transposase_IS66_central"/>
</dbReference>
<feature type="domain" description="Transposase TnpC homeodomain" evidence="4">
    <location>
        <begin position="30"/>
        <end position="84"/>
    </location>
</feature>
<feature type="domain" description="Transposase IS66 zinc-finger binding" evidence="3">
    <location>
        <begin position="106"/>
        <end position="150"/>
    </location>
</feature>
<protein>
    <submittedName>
        <fullName evidence="6">IS66 family transposase</fullName>
    </submittedName>
</protein>
<evidence type="ECO:0000313" key="6">
    <source>
        <dbReference type="EMBL" id="MYV05810.1"/>
    </source>
</evidence>
<accession>A0A7C9NBD7</accession>
<evidence type="ECO:0000313" key="7">
    <source>
        <dbReference type="Proteomes" id="UP000480570"/>
    </source>
</evidence>
<evidence type="ECO:0000259" key="5">
    <source>
        <dbReference type="Pfam" id="PF13817"/>
    </source>
</evidence>
<dbReference type="Pfam" id="PF03050">
    <property type="entry name" value="DDE_Tnp_IS66"/>
    <property type="match status" value="1"/>
</dbReference>
<dbReference type="InterPro" id="IPR039552">
    <property type="entry name" value="IS66_C"/>
</dbReference>
<proteinExistence type="predicted"/>
<dbReference type="EMBL" id="WEZT01000016">
    <property type="protein sequence ID" value="MYV05810.1"/>
    <property type="molecule type" value="Genomic_DNA"/>
</dbReference>
<dbReference type="NCBIfam" id="NF033517">
    <property type="entry name" value="transpos_IS66"/>
    <property type="match status" value="1"/>
</dbReference>
<dbReference type="PANTHER" id="PTHR33678">
    <property type="entry name" value="BLL1576 PROTEIN"/>
    <property type="match status" value="1"/>
</dbReference>
<dbReference type="Pfam" id="PF13817">
    <property type="entry name" value="DDE_Tnp_IS66_C"/>
    <property type="match status" value="1"/>
</dbReference>
<evidence type="ECO:0000259" key="4">
    <source>
        <dbReference type="Pfam" id="PF13007"/>
    </source>
</evidence>
<dbReference type="PANTHER" id="PTHR33678:SF1">
    <property type="entry name" value="BLL1576 PROTEIN"/>
    <property type="match status" value="1"/>
</dbReference>
<keyword evidence="1" id="KW-0175">Coiled coil</keyword>
<dbReference type="InterPro" id="IPR024474">
    <property type="entry name" value="Znf_dom_IS66"/>
</dbReference>
<feature type="domain" description="Transposase IS66 C-terminal" evidence="5">
    <location>
        <begin position="457"/>
        <end position="498"/>
    </location>
</feature>
<dbReference type="Pfam" id="PF13007">
    <property type="entry name" value="LZ_Tnp_IS66"/>
    <property type="match status" value="1"/>
</dbReference>